<dbReference type="Proteomes" id="UP000199103">
    <property type="component" value="Chromosome I"/>
</dbReference>
<keyword evidence="5 6" id="KW-0046">Antibiotic resistance</keyword>
<dbReference type="EMBL" id="LT629772">
    <property type="protein sequence ID" value="SDT01877.1"/>
    <property type="molecule type" value="Genomic_DNA"/>
</dbReference>
<dbReference type="GO" id="GO:0046677">
    <property type="term" value="P:response to antibiotic"/>
    <property type="evidence" value="ECO:0007669"/>
    <property type="project" value="UniProtKB-UniRule"/>
</dbReference>
<dbReference type="InterPro" id="IPR006311">
    <property type="entry name" value="TAT_signal"/>
</dbReference>
<evidence type="ECO:0000256" key="6">
    <source>
        <dbReference type="RuleBase" id="RU361140"/>
    </source>
</evidence>
<dbReference type="RefSeq" id="WP_091532777.1">
    <property type="nucleotide sequence ID" value="NZ_LT629772.1"/>
</dbReference>
<organism evidence="8 9">
    <name type="scientific">Microlunatus soli</name>
    <dbReference type="NCBI Taxonomy" id="630515"/>
    <lineage>
        <taxon>Bacteria</taxon>
        <taxon>Bacillati</taxon>
        <taxon>Actinomycetota</taxon>
        <taxon>Actinomycetes</taxon>
        <taxon>Propionibacteriales</taxon>
        <taxon>Propionibacteriaceae</taxon>
        <taxon>Microlunatus</taxon>
    </lineage>
</organism>
<evidence type="ECO:0000256" key="2">
    <source>
        <dbReference type="ARBA" id="ARBA00012865"/>
    </source>
</evidence>
<feature type="domain" description="Beta-lactamase class A catalytic" evidence="7">
    <location>
        <begin position="53"/>
        <end position="267"/>
    </location>
</feature>
<protein>
    <recommendedName>
        <fullName evidence="3 6">Beta-lactamase</fullName>
        <ecNumber evidence="2 6">3.5.2.6</ecNumber>
    </recommendedName>
</protein>
<dbReference type="PANTHER" id="PTHR35333:SF3">
    <property type="entry name" value="BETA-LACTAMASE-TYPE TRANSPEPTIDASE FOLD CONTAINING PROTEIN"/>
    <property type="match status" value="1"/>
</dbReference>
<evidence type="ECO:0000256" key="4">
    <source>
        <dbReference type="ARBA" id="ARBA00022801"/>
    </source>
</evidence>
<sequence>MTTSTTLTRRGLLGLAAGTGLTLATGGLATADPIRTGHGDLARLEATYRTRLGVYAFNVRTGRTLCHRPNERFPIASVFKTLAAAAILRDHDRHGEVLASRRYWTAEEVVDASPVTEKHVADGLTVAELCEAAITQSDNTAANEMLKIIGGPRGLTRFARSIGDRATRLDRWETELNSAIPGDLRDTTTPQAIAASYAELALGHVLIRRDRHQLLDWLLHNQTSAERFGAGVPDGWPLADKTGSPAYGGLNDVGITWTPAGTPIVMAGLSVTDRPDAVIDPALMADVARLCCAELG</sequence>
<dbReference type="InterPro" id="IPR000871">
    <property type="entry name" value="Beta-lactam_class-A"/>
</dbReference>
<name>A0A1H1WXJ7_9ACTN</name>
<dbReference type="PROSITE" id="PS00146">
    <property type="entry name" value="BETA_LACTAMASE_A"/>
    <property type="match status" value="1"/>
</dbReference>
<evidence type="ECO:0000259" key="7">
    <source>
        <dbReference type="Pfam" id="PF13354"/>
    </source>
</evidence>
<dbReference type="Gene3D" id="3.40.710.10">
    <property type="entry name" value="DD-peptidase/beta-lactamase superfamily"/>
    <property type="match status" value="1"/>
</dbReference>
<dbReference type="SUPFAM" id="SSF56601">
    <property type="entry name" value="beta-lactamase/transpeptidase-like"/>
    <property type="match status" value="1"/>
</dbReference>
<gene>
    <name evidence="8" type="ORF">SAMN04489812_3851</name>
</gene>
<keyword evidence="4 6" id="KW-0378">Hydrolase</keyword>
<dbReference type="PRINTS" id="PR00118">
    <property type="entry name" value="BLACTAMASEA"/>
</dbReference>
<dbReference type="NCBIfam" id="NF033103">
    <property type="entry name" value="bla_class_A"/>
    <property type="match status" value="1"/>
</dbReference>
<dbReference type="AlphaFoldDB" id="A0A1H1WXJ7"/>
<dbReference type="InterPro" id="IPR023650">
    <property type="entry name" value="Beta-lactam_class-A_AS"/>
</dbReference>
<keyword evidence="9" id="KW-1185">Reference proteome</keyword>
<dbReference type="OrthoDB" id="9784149at2"/>
<dbReference type="PANTHER" id="PTHR35333">
    <property type="entry name" value="BETA-LACTAMASE"/>
    <property type="match status" value="1"/>
</dbReference>
<dbReference type="InterPro" id="IPR012338">
    <property type="entry name" value="Beta-lactam/transpept-like"/>
</dbReference>
<evidence type="ECO:0000313" key="9">
    <source>
        <dbReference type="Proteomes" id="UP000199103"/>
    </source>
</evidence>
<reference evidence="8 9" key="1">
    <citation type="submission" date="2016-10" db="EMBL/GenBank/DDBJ databases">
        <authorList>
            <person name="de Groot N.N."/>
        </authorList>
    </citation>
    <scope>NUCLEOTIDE SEQUENCE [LARGE SCALE GENOMIC DNA]</scope>
    <source>
        <strain evidence="8 9">DSM 21800</strain>
    </source>
</reference>
<evidence type="ECO:0000256" key="3">
    <source>
        <dbReference type="ARBA" id="ARBA00018879"/>
    </source>
</evidence>
<comment type="similarity">
    <text evidence="1 6">Belongs to the class-A beta-lactamase family.</text>
</comment>
<dbReference type="GO" id="GO:0008800">
    <property type="term" value="F:beta-lactamase activity"/>
    <property type="evidence" value="ECO:0007669"/>
    <property type="project" value="UniProtKB-UniRule"/>
</dbReference>
<evidence type="ECO:0000256" key="5">
    <source>
        <dbReference type="ARBA" id="ARBA00023251"/>
    </source>
</evidence>
<proteinExistence type="inferred from homology"/>
<dbReference type="STRING" id="630515.SAMN04489812_3851"/>
<dbReference type="EC" id="3.5.2.6" evidence="2 6"/>
<evidence type="ECO:0000313" key="8">
    <source>
        <dbReference type="EMBL" id="SDT01877.1"/>
    </source>
</evidence>
<dbReference type="Pfam" id="PF13354">
    <property type="entry name" value="Beta-lactamase2"/>
    <property type="match status" value="1"/>
</dbReference>
<evidence type="ECO:0000256" key="1">
    <source>
        <dbReference type="ARBA" id="ARBA00009009"/>
    </source>
</evidence>
<dbReference type="InterPro" id="IPR045155">
    <property type="entry name" value="Beta-lactam_cat"/>
</dbReference>
<dbReference type="PROSITE" id="PS51318">
    <property type="entry name" value="TAT"/>
    <property type="match status" value="1"/>
</dbReference>
<comment type="catalytic activity">
    <reaction evidence="6">
        <text>a beta-lactam + H2O = a substituted beta-amino acid</text>
        <dbReference type="Rhea" id="RHEA:20401"/>
        <dbReference type="ChEBI" id="CHEBI:15377"/>
        <dbReference type="ChEBI" id="CHEBI:35627"/>
        <dbReference type="ChEBI" id="CHEBI:140347"/>
        <dbReference type="EC" id="3.5.2.6"/>
    </reaction>
</comment>
<dbReference type="GO" id="GO:0030655">
    <property type="term" value="P:beta-lactam antibiotic catabolic process"/>
    <property type="evidence" value="ECO:0007669"/>
    <property type="project" value="InterPro"/>
</dbReference>
<accession>A0A1H1WXJ7</accession>